<feature type="region of interest" description="Disordered" evidence="2">
    <location>
        <begin position="1514"/>
        <end position="1537"/>
    </location>
</feature>
<dbReference type="Pfam" id="PF24798">
    <property type="entry name" value="Ig-CFAP74_4th"/>
    <property type="match status" value="1"/>
</dbReference>
<reference evidence="4 5" key="1">
    <citation type="submission" date="2024-09" db="EMBL/GenBank/DDBJ databases">
        <title>Genome sequencing and assembly of Phytophthora oleae, isolate VK10A, causative agent of rot of olive drupes.</title>
        <authorList>
            <person name="Conti Taguali S."/>
            <person name="Riolo M."/>
            <person name="La Spada F."/>
            <person name="Cacciola S.O."/>
            <person name="Dionisio G."/>
        </authorList>
    </citation>
    <scope>NUCLEOTIDE SEQUENCE [LARGE SCALE GENOMIC DNA]</scope>
    <source>
        <strain evidence="4 5">VK10A</strain>
    </source>
</reference>
<dbReference type="Pfam" id="PF24771">
    <property type="entry name" value="Ig_CFAP74_1st"/>
    <property type="match status" value="1"/>
</dbReference>
<dbReference type="InterPro" id="IPR056307">
    <property type="entry name" value="Ig-CFAP74_3rd"/>
</dbReference>
<evidence type="ECO:0000313" key="5">
    <source>
        <dbReference type="Proteomes" id="UP001632037"/>
    </source>
</evidence>
<comment type="caution">
    <text evidence="4">The sequence shown here is derived from an EMBL/GenBank/DDBJ whole genome shotgun (WGS) entry which is preliminary data.</text>
</comment>
<feature type="compositionally biased region" description="Basic and acidic residues" evidence="2">
    <location>
        <begin position="206"/>
        <end position="217"/>
    </location>
</feature>
<dbReference type="PANTHER" id="PTHR22538:SF0">
    <property type="entry name" value="CILIA- AND FLAGELLA-ASSOCIATED PROTEIN 74"/>
    <property type="match status" value="1"/>
</dbReference>
<feature type="compositionally biased region" description="Low complexity" evidence="2">
    <location>
        <begin position="539"/>
        <end position="559"/>
    </location>
</feature>
<name>A0ABD3F325_9STRA</name>
<dbReference type="InterPro" id="IPR056310">
    <property type="entry name" value="Ig-CFAP74_4th"/>
</dbReference>
<gene>
    <name evidence="4" type="ORF">V7S43_014578</name>
</gene>
<dbReference type="Proteomes" id="UP001632037">
    <property type="component" value="Unassembled WGS sequence"/>
</dbReference>
<dbReference type="Gene3D" id="2.60.40.10">
    <property type="entry name" value="Immunoglobulins"/>
    <property type="match status" value="3"/>
</dbReference>
<feature type="region of interest" description="Disordered" evidence="2">
    <location>
        <begin position="196"/>
        <end position="233"/>
    </location>
</feature>
<feature type="region of interest" description="Disordered" evidence="2">
    <location>
        <begin position="262"/>
        <end position="319"/>
    </location>
</feature>
<dbReference type="PANTHER" id="PTHR22538">
    <property type="entry name" value="CILIA- AND FLAGELLA-ASSOCIATED PROTEIN 74"/>
    <property type="match status" value="1"/>
</dbReference>
<dbReference type="InterPro" id="IPR000535">
    <property type="entry name" value="MSP_dom"/>
</dbReference>
<dbReference type="InterPro" id="IPR013783">
    <property type="entry name" value="Ig-like_fold"/>
</dbReference>
<sequence>MVVEAQDERSARIEAVLELKQDLDTSSARIGAQSSAIQARGKAEKALQARTHQSLLDQGKNPYEVARRKVVQREARKGRSKIECNIQDREARLLERLEAEKVIQRRQEKVEAENRAYEKKYQREMGRAAQEERAAAYLLSRTGKDALDPTGKLVQVYPSQETTLKDNSFGLGRSAVISPEHRRRVVAKMLVKHGGAAPSSMLLPRRKQEQHDLEDHGNPANGSGRTEPDEKEEFKTSEMFMMPPLPKKKPGQDLRQVNHAMLSNSDVKLPPITNGSRRPQDPRQEDGGNQTQDASTKRKPRGRSVLEERQLAKARQRQKNSRFTQSQVVWGKAFTGNTFLATPQLLWFKDFDVGRPFTLSFTLTNVSNTFNQFRLLPMEDEVIELFDIVYEKPGRMSAGMSCSLKISFTGREESDLDTFLSVAAPTGIFQIPVRCSCKKSVPILSKNVVQFPEIIAGERSTVALTLANEGALPLEYRVRRLPVELENEGDEEAEHETTAEIEANEDLADVQIEENTGENPQEDDGEQEVEAGVDIEDQSATLVTSRTASRASTAATTKTSPTLVELPSTTLIELPEDYLSTTGEDPLSPEEKELFDFIQETTRFKPEGAKEPVRYTRQGVVAPYSKRAVSFTFTPATAVTLENQPFVLEFPSTGLSIPVLVSGVAFQVPIFVAESRLDFRCCAYGKLYRQQLMVCNRGKVAMKIQVQVPKALTGYVEFNPGFGFVQAADSQTGKFPVQIKFRPEERMWKRIERAGWGSQSLGMLAVPVQMVVPDQVVPVYFFLTARVTPADLQVEILQSKTLSSDKELQFGVCCVGHSVSLELKVTNLARVPQRIGVTSLPKDVAIADVSEGVGVVLLPGEARTLRVIYSPSFPGVLGSSGRTKPVLTLWSSTFNHEYTLQCSGSGVASDVAFSHSAIRLGATSLGQNQTCNVQLTNQSDRHSHVVELRVPPEAVPFLKVTPLVVQLAPRATVRLEIDFEPTEDIFKVTKSCYFESKTSEKDPVVDPPVVSARSVHEDLATGSQDEDPSVKLAPLRSDTGPEPRSCHHTWTILCFLQQEDKKQSILTPLQALEVRTTVVEAFLTPSTTNLDFGQVAIGQTLVRDLSLETTPYSTESVSLRAQPLHILGAFRIIGALREVPASSDNRKERAIRVEFEPRTPLQYEDELELSALGVNIRVKLRGEGINPSLTLTPADGKVEFQDVLARTRNTRELVLANGSTFPLAFSFVSEDCASLTSTGLPAFTFSPTSGIIPENDSLTVQVVFQPDHQRPGHYSSRYCIKVPNESEQHLVQVSGRCWENQVYVFAPSGDLSEATQQPLLNPNPVEDLFDVPPSVSLSQLPSGVDELPAVGLRNPTTTVMLSFTGAEGILSSREADTGRKRTLFIGCTASSSGVYGGLDDGNPASGTTGTGGSAGSFELLVDAASPYVNYFTLEPARGAIAAGQQLAIQVTYNPPAPTVASADLTAASGSVASASARGKSPQRRPELEVVQWINVRVQCILKGGALWRTVSGGTPATSAAAATNQKGPSTAGSAPDGADTRVVTVVLRARIET</sequence>
<protein>
    <recommendedName>
        <fullName evidence="3">MSP domain-containing protein</fullName>
    </recommendedName>
</protein>
<evidence type="ECO:0000259" key="3">
    <source>
        <dbReference type="PROSITE" id="PS50202"/>
    </source>
</evidence>
<organism evidence="4 5">
    <name type="scientific">Phytophthora oleae</name>
    <dbReference type="NCBI Taxonomy" id="2107226"/>
    <lineage>
        <taxon>Eukaryota</taxon>
        <taxon>Sar</taxon>
        <taxon>Stramenopiles</taxon>
        <taxon>Oomycota</taxon>
        <taxon>Peronosporomycetes</taxon>
        <taxon>Peronosporales</taxon>
        <taxon>Peronosporaceae</taxon>
        <taxon>Phytophthora</taxon>
    </lineage>
</organism>
<accession>A0ABD3F325</accession>
<dbReference type="EMBL" id="JBIMZQ010000041">
    <property type="protein sequence ID" value="KAL3660425.1"/>
    <property type="molecule type" value="Genomic_DNA"/>
</dbReference>
<feature type="region of interest" description="Disordered" evidence="2">
    <location>
        <begin position="1013"/>
        <end position="1044"/>
    </location>
</feature>
<keyword evidence="1" id="KW-0175">Coiled coil</keyword>
<keyword evidence="5" id="KW-1185">Reference proteome</keyword>
<feature type="compositionally biased region" description="Low complexity" evidence="2">
    <location>
        <begin position="1514"/>
        <end position="1523"/>
    </location>
</feature>
<feature type="region of interest" description="Disordered" evidence="2">
    <location>
        <begin position="536"/>
        <end position="559"/>
    </location>
</feature>
<evidence type="ECO:0000256" key="2">
    <source>
        <dbReference type="SAM" id="MobiDB-lite"/>
    </source>
</evidence>
<feature type="coiled-coil region" evidence="1">
    <location>
        <begin position="100"/>
        <end position="127"/>
    </location>
</feature>
<dbReference type="Pfam" id="PF24778">
    <property type="entry name" value="Ig-CFAP74_3rd"/>
    <property type="match status" value="1"/>
</dbReference>
<evidence type="ECO:0000313" key="4">
    <source>
        <dbReference type="EMBL" id="KAL3660425.1"/>
    </source>
</evidence>
<feature type="domain" description="MSP" evidence="3">
    <location>
        <begin position="1188"/>
        <end position="1316"/>
    </location>
</feature>
<proteinExistence type="predicted"/>
<feature type="region of interest" description="Disordered" evidence="2">
    <location>
        <begin position="486"/>
        <end position="509"/>
    </location>
</feature>
<evidence type="ECO:0000256" key="1">
    <source>
        <dbReference type="SAM" id="Coils"/>
    </source>
</evidence>
<dbReference type="PROSITE" id="PS50202">
    <property type="entry name" value="MSP"/>
    <property type="match status" value="1"/>
</dbReference>